<name>A0A0L7KUG3_OPEBR</name>
<dbReference type="PANTHER" id="PTHR33395">
    <property type="entry name" value="TRANSCRIPTASE, PUTATIVE-RELATED-RELATED"/>
    <property type="match status" value="1"/>
</dbReference>
<dbReference type="Proteomes" id="UP000037510">
    <property type="component" value="Unassembled WGS sequence"/>
</dbReference>
<dbReference type="STRING" id="104452.A0A0L7KUG3"/>
<gene>
    <name evidence="1" type="ORF">OBRU01_20879</name>
</gene>
<evidence type="ECO:0000313" key="1">
    <source>
        <dbReference type="EMBL" id="KOB66686.1"/>
    </source>
</evidence>
<accession>A0A0L7KUG3</accession>
<dbReference type="GO" id="GO:0007508">
    <property type="term" value="P:larval heart development"/>
    <property type="evidence" value="ECO:0007669"/>
    <property type="project" value="TreeGrafter"/>
</dbReference>
<dbReference type="EMBL" id="JTDY01005729">
    <property type="protein sequence ID" value="KOB66686.1"/>
    <property type="molecule type" value="Genomic_DNA"/>
</dbReference>
<dbReference type="PANTHER" id="PTHR33395:SF22">
    <property type="entry name" value="REVERSE TRANSCRIPTASE DOMAIN-CONTAINING PROTEIN"/>
    <property type="match status" value="1"/>
</dbReference>
<proteinExistence type="predicted"/>
<organism evidence="1 2">
    <name type="scientific">Operophtera brumata</name>
    <name type="common">Winter moth</name>
    <name type="synonym">Phalaena brumata</name>
    <dbReference type="NCBI Taxonomy" id="104452"/>
    <lineage>
        <taxon>Eukaryota</taxon>
        <taxon>Metazoa</taxon>
        <taxon>Ecdysozoa</taxon>
        <taxon>Arthropoda</taxon>
        <taxon>Hexapoda</taxon>
        <taxon>Insecta</taxon>
        <taxon>Pterygota</taxon>
        <taxon>Neoptera</taxon>
        <taxon>Endopterygota</taxon>
        <taxon>Lepidoptera</taxon>
        <taxon>Glossata</taxon>
        <taxon>Ditrysia</taxon>
        <taxon>Geometroidea</taxon>
        <taxon>Geometridae</taxon>
        <taxon>Larentiinae</taxon>
        <taxon>Operophtera</taxon>
    </lineage>
</organism>
<evidence type="ECO:0000313" key="2">
    <source>
        <dbReference type="Proteomes" id="UP000037510"/>
    </source>
</evidence>
<protein>
    <submittedName>
        <fullName evidence="1">Putative tick transposon</fullName>
    </submittedName>
</protein>
<dbReference type="InterPro" id="IPR036691">
    <property type="entry name" value="Endo/exonu/phosph_ase_sf"/>
</dbReference>
<dbReference type="Gene3D" id="3.60.10.10">
    <property type="entry name" value="Endonuclease/exonuclease/phosphatase"/>
    <property type="match status" value="1"/>
</dbReference>
<dbReference type="SUPFAM" id="SSF56219">
    <property type="entry name" value="DNase I-like"/>
    <property type="match status" value="1"/>
</dbReference>
<keyword evidence="2" id="KW-1185">Reference proteome</keyword>
<dbReference type="GO" id="GO:0031012">
    <property type="term" value="C:extracellular matrix"/>
    <property type="evidence" value="ECO:0007669"/>
    <property type="project" value="TreeGrafter"/>
</dbReference>
<dbReference type="AlphaFoldDB" id="A0A0L7KUG3"/>
<comment type="caution">
    <text evidence="1">The sequence shown here is derived from an EMBL/GenBank/DDBJ whole genome shotgun (WGS) entry which is preliminary data.</text>
</comment>
<dbReference type="GO" id="GO:0061343">
    <property type="term" value="P:cell adhesion involved in heart morphogenesis"/>
    <property type="evidence" value="ECO:0007669"/>
    <property type="project" value="TreeGrafter"/>
</dbReference>
<sequence>MSRNIETLYDSIDNVTVSEAHVCTPENCLSYMNLYKSKKQIVIISQNIRSISKNLDDFLVLIKRTNIEPDIIVLTECWLSKCFSVPHLDGYESASTSNNLMQNDGVVVYTKTNIRTKSYEPSIMNANCLVTIINNDVAIISIYRSPSYSNIDNFIHSLDSTLLSLASFNNVVLLGDININIIDDEETRKSSDYLDVLAYHGLLPSHTYPTRKSSCLDHVILKTKQSALTLVIQNTLTDHNTILLALQNSNKKIYTPEIISKVDYEAIKAELSNIDFNCVLSAIDCNFATNVFVDILTKIIQKNTFFVKLSRRKTPIKPWITPGLIRCMRHRDKLHSKVRKSPDNESLKLIYKRYRNFCNSLLRKLKKLYDKTQFEKAGTDVRKTWKVINNITNYKPKKSLPQDLIQGNDPSTIINSVNDFFANIGKNLAEKVSLCGTDTPYILAKTHKFGKSIRYGVNIIACG</sequence>
<reference evidence="1 2" key="1">
    <citation type="journal article" date="2015" name="Genome Biol. Evol.">
        <title>The genome of winter moth (Operophtera brumata) provides a genomic perspective on sexual dimorphism and phenology.</title>
        <authorList>
            <person name="Derks M.F."/>
            <person name="Smit S."/>
            <person name="Salis L."/>
            <person name="Schijlen E."/>
            <person name="Bossers A."/>
            <person name="Mateman C."/>
            <person name="Pijl A.S."/>
            <person name="de Ridder D."/>
            <person name="Groenen M.A."/>
            <person name="Visser M.E."/>
            <person name="Megens H.J."/>
        </authorList>
    </citation>
    <scope>NUCLEOTIDE SEQUENCE [LARGE SCALE GENOMIC DNA]</scope>
    <source>
        <strain evidence="1">WM2013NL</strain>
        <tissue evidence="1">Head and thorax</tissue>
    </source>
</reference>